<dbReference type="AlphaFoldDB" id="A0A6P1E8V5"/>
<evidence type="ECO:0000256" key="7">
    <source>
        <dbReference type="ARBA" id="ARBA00023136"/>
    </source>
</evidence>
<dbReference type="PANTHER" id="PTHR31611">
    <property type="entry name" value="HIGH-AFFINITY NICKEL TRANSPORT PROTEIN NIC1"/>
    <property type="match status" value="1"/>
</dbReference>
<comment type="similarity">
    <text evidence="2 8">Belongs to the NiCoT transporter (TC 2.A.52) family.</text>
</comment>
<dbReference type="GO" id="GO:0015099">
    <property type="term" value="F:nickel cation transmembrane transporter activity"/>
    <property type="evidence" value="ECO:0007669"/>
    <property type="project" value="UniProtKB-UniRule"/>
</dbReference>
<organism evidence="9 10">
    <name type="scientific">Lentilactobacillus hilgardii</name>
    <name type="common">Lactobacillus hilgardii</name>
    <dbReference type="NCBI Taxonomy" id="1588"/>
    <lineage>
        <taxon>Bacteria</taxon>
        <taxon>Bacillati</taxon>
        <taxon>Bacillota</taxon>
        <taxon>Bacilli</taxon>
        <taxon>Lactobacillales</taxon>
        <taxon>Lactobacillaceae</taxon>
        <taxon>Lentilactobacillus</taxon>
    </lineage>
</organism>
<evidence type="ECO:0000313" key="9">
    <source>
        <dbReference type="EMBL" id="QHB53228.1"/>
    </source>
</evidence>
<keyword evidence="6 8" id="KW-1133">Transmembrane helix</keyword>
<dbReference type="GO" id="GO:0005886">
    <property type="term" value="C:plasma membrane"/>
    <property type="evidence" value="ECO:0007669"/>
    <property type="project" value="UniProtKB-SubCell"/>
</dbReference>
<feature type="transmembrane region" description="Helical" evidence="8">
    <location>
        <begin position="329"/>
        <end position="351"/>
    </location>
</feature>
<dbReference type="EMBL" id="CP047121">
    <property type="protein sequence ID" value="QHB53228.1"/>
    <property type="molecule type" value="Genomic_DNA"/>
</dbReference>
<keyword evidence="5 8" id="KW-0812">Transmembrane</keyword>
<evidence type="ECO:0000256" key="6">
    <source>
        <dbReference type="ARBA" id="ARBA00022989"/>
    </source>
</evidence>
<feature type="transmembrane region" description="Helical" evidence="8">
    <location>
        <begin position="42"/>
        <end position="61"/>
    </location>
</feature>
<protein>
    <recommendedName>
        <fullName evidence="8">Nickel/cobalt efflux system</fullName>
    </recommendedName>
</protein>
<feature type="transmembrane region" description="Helical" evidence="8">
    <location>
        <begin position="284"/>
        <end position="309"/>
    </location>
</feature>
<reference evidence="9 10" key="1">
    <citation type="submission" date="2019-12" db="EMBL/GenBank/DDBJ databases">
        <title>Lactobacillus hilgardii FLUB.</title>
        <authorList>
            <person name="Gustaw K."/>
        </authorList>
    </citation>
    <scope>NUCLEOTIDE SEQUENCE [LARGE SCALE GENOMIC DNA]</scope>
    <source>
        <strain evidence="9 10">FLUB</strain>
    </source>
</reference>
<evidence type="ECO:0000256" key="5">
    <source>
        <dbReference type="ARBA" id="ARBA00022692"/>
    </source>
</evidence>
<dbReference type="InterPro" id="IPR004688">
    <property type="entry name" value="Ni/Co_transpt"/>
</dbReference>
<feature type="transmembrane region" description="Helical" evidence="8">
    <location>
        <begin position="242"/>
        <end position="263"/>
    </location>
</feature>
<dbReference type="PANTHER" id="PTHR31611:SF0">
    <property type="entry name" value="HIGH-AFFINITY NICKEL TRANSPORT PROTEIN NIC1"/>
    <property type="match status" value="1"/>
</dbReference>
<name>A0A6P1E8V5_LENHI</name>
<dbReference type="Proteomes" id="UP000465035">
    <property type="component" value="Chromosome"/>
</dbReference>
<comment type="subcellular location">
    <subcellularLocation>
        <location evidence="8">Cell membrane</location>
        <topology evidence="8">Multi-pass membrane protein</topology>
    </subcellularLocation>
    <subcellularLocation>
        <location evidence="1">Endomembrane system</location>
        <topology evidence="1">Multi-pass membrane protein</topology>
    </subcellularLocation>
</comment>
<keyword evidence="7 8" id="KW-0472">Membrane</keyword>
<keyword evidence="3 8" id="KW-0813">Transport</keyword>
<accession>A0A6P1E8V5</accession>
<keyword evidence="4" id="KW-0533">Nickel</keyword>
<feature type="transmembrane region" description="Helical" evidence="8">
    <location>
        <begin position="212"/>
        <end position="236"/>
    </location>
</feature>
<dbReference type="GO" id="GO:0012505">
    <property type="term" value="C:endomembrane system"/>
    <property type="evidence" value="ECO:0007669"/>
    <property type="project" value="UniProtKB-SubCell"/>
</dbReference>
<evidence type="ECO:0000256" key="2">
    <source>
        <dbReference type="ARBA" id="ARBA00010892"/>
    </source>
</evidence>
<feature type="transmembrane region" description="Helical" evidence="8">
    <location>
        <begin position="107"/>
        <end position="131"/>
    </location>
</feature>
<evidence type="ECO:0000256" key="8">
    <source>
        <dbReference type="RuleBase" id="RU362101"/>
    </source>
</evidence>
<evidence type="ECO:0000313" key="10">
    <source>
        <dbReference type="Proteomes" id="UP000465035"/>
    </source>
</evidence>
<dbReference type="Pfam" id="PF03824">
    <property type="entry name" value="NicO"/>
    <property type="match status" value="1"/>
</dbReference>
<evidence type="ECO:0000256" key="3">
    <source>
        <dbReference type="ARBA" id="ARBA00022448"/>
    </source>
</evidence>
<sequence length="359" mass="40684">MNKHLSINFLNSSRLSISKKEALFVEKVPTQQYSVIRDSIKYGSYIFLLFATGWLLVILYLGKYPSLLAMAFLSFTFGLQHAFDVDHITTIDNITRKLINDGKNTHGVGFFFSLGHSLVVMLMTLITIFFVHWSKERLPHFQHIGNLVGPIFSGTVLIVLGLINLLIPIQTCHQFNQIRQGHTDQPADQMTHWTLGIFNRALQLIQHSWQTLIVGFLFGLGFDTATQISVLATSAVATNNGVPWLAVISFPLLFTAGMCLMDTSDGLFMSTAYSWLFSSPFQKVYYNIVLTGLSVTTAFFVGIVEFVQVAGRQFHLHNQLVQWCTRLNFQHLGIILVILFIITWSLALVVWRRLNHQIK</sequence>
<proteinExistence type="inferred from homology"/>
<feature type="transmembrane region" description="Helical" evidence="8">
    <location>
        <begin position="151"/>
        <end position="169"/>
    </location>
</feature>
<evidence type="ECO:0000256" key="4">
    <source>
        <dbReference type="ARBA" id="ARBA00022596"/>
    </source>
</evidence>
<evidence type="ECO:0000256" key="1">
    <source>
        <dbReference type="ARBA" id="ARBA00004127"/>
    </source>
</evidence>
<feature type="transmembrane region" description="Helical" evidence="8">
    <location>
        <begin position="67"/>
        <end position="86"/>
    </location>
</feature>
<gene>
    <name evidence="9" type="ORF">GQR93_14045</name>
</gene>
<dbReference type="InterPro" id="IPR011541">
    <property type="entry name" value="Ni/Co_transpt_high_affinity"/>
</dbReference>